<reference evidence="1" key="1">
    <citation type="submission" date="2021-01" db="EMBL/GenBank/DDBJ databases">
        <authorList>
            <consortium name="Genoscope - CEA"/>
            <person name="William W."/>
        </authorList>
    </citation>
    <scope>NUCLEOTIDE SEQUENCE</scope>
</reference>
<organism evidence="1 2">
    <name type="scientific">Paramecium primaurelia</name>
    <dbReference type="NCBI Taxonomy" id="5886"/>
    <lineage>
        <taxon>Eukaryota</taxon>
        <taxon>Sar</taxon>
        <taxon>Alveolata</taxon>
        <taxon>Ciliophora</taxon>
        <taxon>Intramacronucleata</taxon>
        <taxon>Oligohymenophorea</taxon>
        <taxon>Peniculida</taxon>
        <taxon>Parameciidae</taxon>
        <taxon>Paramecium</taxon>
    </lineage>
</organism>
<proteinExistence type="predicted"/>
<name>A0A8S1PT96_PARPR</name>
<accession>A0A8S1PT96</accession>
<keyword evidence="2" id="KW-1185">Reference proteome</keyword>
<sequence>MLQDCRLEILDKYQNGIDFIGFSRNFEVNDYQLRSKRSIGNLNDR</sequence>
<protein>
    <submittedName>
        <fullName evidence="1">Uncharacterized protein</fullName>
    </submittedName>
</protein>
<dbReference type="EMBL" id="CAJJDM010000133">
    <property type="protein sequence ID" value="CAD8106204.1"/>
    <property type="molecule type" value="Genomic_DNA"/>
</dbReference>
<evidence type="ECO:0000313" key="2">
    <source>
        <dbReference type="Proteomes" id="UP000688137"/>
    </source>
</evidence>
<evidence type="ECO:0000313" key="1">
    <source>
        <dbReference type="EMBL" id="CAD8106204.1"/>
    </source>
</evidence>
<dbReference type="Proteomes" id="UP000688137">
    <property type="component" value="Unassembled WGS sequence"/>
</dbReference>
<dbReference type="AlphaFoldDB" id="A0A8S1PT96"/>
<gene>
    <name evidence="1" type="ORF">PPRIM_AZ9-3.1.T1300004</name>
</gene>
<comment type="caution">
    <text evidence="1">The sequence shown here is derived from an EMBL/GenBank/DDBJ whole genome shotgun (WGS) entry which is preliminary data.</text>
</comment>